<dbReference type="PANTHER" id="PTHR36091:SF2">
    <property type="entry name" value="AMINOGLYCOSIDE PHOSPHOTRANSFERASE DOMAIN-CONTAINING PROTEIN"/>
    <property type="match status" value="1"/>
</dbReference>
<dbReference type="VEuPathDB" id="FungiDB:BO97DRAFT_470893"/>
<dbReference type="InterPro" id="IPR051035">
    <property type="entry name" value="Mito_inheritance_9"/>
</dbReference>
<gene>
    <name evidence="2" type="ORF">BO97DRAFT_470893</name>
</gene>
<sequence>MWAGKSAPAPATPTTFHQGDLRLGHYKLTIFTTPRTDLFSYTSGRYLYDENLRFEERYVEFDVKALEAIASSVVCKNKTFILTMNDGFEVIVKIPYRHTVPKILTTESEVATLDFLRQKGVPVPRVYAYCSKPDNAVGTEYIIIEKAPGQALDRRWFDLTPKERIRLVTSFVEIERKLFLIPFSSHGSIYYRDSLPQHLRSDLYETSHEDDGSHFCIGPSTDYMFWRGRRTLLDIDRGPWTDHREYARSVGQRELAWTKRYGKPLQNGFPHNTIVEGEIPHEANLDLLNRYSLISPFILPKDRRNPMNKATIRHPDFNPSNIFVSDSCEISCIIDWQHCSIIPLLLAAGNPPLFENPDGKPPKNLEKPSLPDIYDSLNPEEKLMLMTFIDNKPHLAALRHPLMPHRQHAVERAGRQWSGNVITLKGTLVRLNDWFQATILLDHWRSLLDDLGHDGWVRHESFEYVTEMNKKLKEDWIAQAEDEEDLVSVDQFWPFQDHEEFG</sequence>
<evidence type="ECO:0000313" key="2">
    <source>
        <dbReference type="EMBL" id="RAL11729.1"/>
    </source>
</evidence>
<dbReference type="InterPro" id="IPR011009">
    <property type="entry name" value="Kinase-like_dom_sf"/>
</dbReference>
<dbReference type="PANTHER" id="PTHR36091">
    <property type="entry name" value="ALTERED INHERITANCE OF MITOCHONDRIA PROTEIN 9, MITOCHONDRIAL"/>
    <property type="match status" value="1"/>
</dbReference>
<dbReference type="GO" id="GO:0005739">
    <property type="term" value="C:mitochondrion"/>
    <property type="evidence" value="ECO:0007669"/>
    <property type="project" value="TreeGrafter"/>
</dbReference>
<accession>A0A395HW23</accession>
<dbReference type="GeneID" id="37204285"/>
<dbReference type="OrthoDB" id="10003767at2759"/>
<proteinExistence type="predicted"/>
<evidence type="ECO:0000259" key="1">
    <source>
        <dbReference type="Pfam" id="PF01636"/>
    </source>
</evidence>
<dbReference type="RefSeq" id="XP_025550883.1">
    <property type="nucleotide sequence ID" value="XM_025699996.1"/>
</dbReference>
<dbReference type="InterPro" id="IPR002575">
    <property type="entry name" value="Aminoglycoside_PTrfase"/>
</dbReference>
<feature type="domain" description="Aminoglycoside phosphotransferase" evidence="1">
    <location>
        <begin position="77"/>
        <end position="194"/>
    </location>
</feature>
<dbReference type="Pfam" id="PF01636">
    <property type="entry name" value="APH"/>
    <property type="match status" value="1"/>
</dbReference>
<name>A0A395HW23_ASPHC</name>
<evidence type="ECO:0000313" key="3">
    <source>
        <dbReference type="Proteomes" id="UP000248961"/>
    </source>
</evidence>
<organism evidence="2 3">
    <name type="scientific">Aspergillus homomorphus (strain CBS 101889)</name>
    <dbReference type="NCBI Taxonomy" id="1450537"/>
    <lineage>
        <taxon>Eukaryota</taxon>
        <taxon>Fungi</taxon>
        <taxon>Dikarya</taxon>
        <taxon>Ascomycota</taxon>
        <taxon>Pezizomycotina</taxon>
        <taxon>Eurotiomycetes</taxon>
        <taxon>Eurotiomycetidae</taxon>
        <taxon>Eurotiales</taxon>
        <taxon>Aspergillaceae</taxon>
        <taxon>Aspergillus</taxon>
        <taxon>Aspergillus subgen. Circumdati</taxon>
    </lineage>
</organism>
<dbReference type="STRING" id="1450537.A0A395HW23"/>
<dbReference type="SUPFAM" id="SSF56112">
    <property type="entry name" value="Protein kinase-like (PK-like)"/>
    <property type="match status" value="1"/>
</dbReference>
<dbReference type="Proteomes" id="UP000248961">
    <property type="component" value="Unassembled WGS sequence"/>
</dbReference>
<dbReference type="AlphaFoldDB" id="A0A395HW23"/>
<protein>
    <recommendedName>
        <fullName evidence="1">Aminoglycoside phosphotransferase domain-containing protein</fullName>
    </recommendedName>
</protein>
<dbReference type="EMBL" id="KZ824287">
    <property type="protein sequence ID" value="RAL11729.1"/>
    <property type="molecule type" value="Genomic_DNA"/>
</dbReference>
<dbReference type="Gene3D" id="3.30.200.20">
    <property type="entry name" value="Phosphorylase Kinase, domain 1"/>
    <property type="match status" value="1"/>
</dbReference>
<keyword evidence="3" id="KW-1185">Reference proteome</keyword>
<reference evidence="2 3" key="1">
    <citation type="submission" date="2018-02" db="EMBL/GenBank/DDBJ databases">
        <title>The genomes of Aspergillus section Nigri reveals drivers in fungal speciation.</title>
        <authorList>
            <consortium name="DOE Joint Genome Institute"/>
            <person name="Vesth T.C."/>
            <person name="Nybo J."/>
            <person name="Theobald S."/>
            <person name="Brandl J."/>
            <person name="Frisvad J.C."/>
            <person name="Nielsen K.F."/>
            <person name="Lyhne E.K."/>
            <person name="Kogle M.E."/>
            <person name="Kuo A."/>
            <person name="Riley R."/>
            <person name="Clum A."/>
            <person name="Nolan M."/>
            <person name="Lipzen A."/>
            <person name="Salamov A."/>
            <person name="Henrissat B."/>
            <person name="Wiebenga A."/>
            <person name="De vries R.P."/>
            <person name="Grigoriev I.V."/>
            <person name="Mortensen U.H."/>
            <person name="Andersen M.R."/>
            <person name="Baker S.E."/>
        </authorList>
    </citation>
    <scope>NUCLEOTIDE SEQUENCE [LARGE SCALE GENOMIC DNA]</scope>
    <source>
        <strain evidence="2 3">CBS 101889</strain>
    </source>
</reference>